<feature type="domain" description="TNFR-Cys" evidence="2">
    <location>
        <begin position="115"/>
        <end position="152"/>
    </location>
</feature>
<dbReference type="GO" id="GO:0003676">
    <property type="term" value="F:nucleic acid binding"/>
    <property type="evidence" value="ECO:0007669"/>
    <property type="project" value="InterPro"/>
</dbReference>
<keyword evidence="4" id="KW-1185">Reference proteome</keyword>
<gene>
    <name evidence="3" type="ORF">PHAECO_LOCUS7606</name>
</gene>
<feature type="region of interest" description="Disordered" evidence="1">
    <location>
        <begin position="163"/>
        <end position="189"/>
    </location>
</feature>
<dbReference type="SMART" id="SM00208">
    <property type="entry name" value="TNFR"/>
    <property type="match status" value="1"/>
</dbReference>
<dbReference type="Pfam" id="PF00020">
    <property type="entry name" value="TNFR_c6"/>
    <property type="match status" value="1"/>
</dbReference>
<proteinExistence type="predicted"/>
<evidence type="ECO:0000256" key="1">
    <source>
        <dbReference type="SAM" id="MobiDB-lite"/>
    </source>
</evidence>
<dbReference type="SUPFAM" id="SSF53098">
    <property type="entry name" value="Ribonuclease H-like"/>
    <property type="match status" value="1"/>
</dbReference>
<protein>
    <recommendedName>
        <fullName evidence="2">TNFR-Cys domain-containing protein</fullName>
    </recommendedName>
</protein>
<evidence type="ECO:0000313" key="3">
    <source>
        <dbReference type="EMBL" id="CAG9820215.1"/>
    </source>
</evidence>
<dbReference type="Proteomes" id="UP001153737">
    <property type="component" value="Chromosome 3"/>
</dbReference>
<dbReference type="PROSITE" id="PS00652">
    <property type="entry name" value="TNFR_NGFR_1"/>
    <property type="match status" value="1"/>
</dbReference>
<dbReference type="AlphaFoldDB" id="A0A9N9X0U3"/>
<feature type="compositionally biased region" description="Basic residues" evidence="1">
    <location>
        <begin position="167"/>
        <end position="181"/>
    </location>
</feature>
<reference evidence="3" key="1">
    <citation type="submission" date="2022-01" db="EMBL/GenBank/DDBJ databases">
        <authorList>
            <person name="King R."/>
        </authorList>
    </citation>
    <scope>NUCLEOTIDE SEQUENCE</scope>
</reference>
<evidence type="ECO:0000259" key="2">
    <source>
        <dbReference type="PROSITE" id="PS00652"/>
    </source>
</evidence>
<dbReference type="Gene3D" id="3.30.420.10">
    <property type="entry name" value="Ribonuclease H-like superfamily/Ribonuclease H"/>
    <property type="match status" value="1"/>
</dbReference>
<dbReference type="InterPro" id="IPR012337">
    <property type="entry name" value="RNaseH-like_sf"/>
</dbReference>
<dbReference type="InterPro" id="IPR001368">
    <property type="entry name" value="TNFR/NGFR_Cys_rich_reg"/>
</dbReference>
<name>A0A9N9X0U3_PHACE</name>
<dbReference type="EMBL" id="OU896709">
    <property type="protein sequence ID" value="CAG9820215.1"/>
    <property type="molecule type" value="Genomic_DNA"/>
</dbReference>
<evidence type="ECO:0000313" key="4">
    <source>
        <dbReference type="Proteomes" id="UP001153737"/>
    </source>
</evidence>
<dbReference type="OrthoDB" id="6761728at2759"/>
<dbReference type="InterPro" id="IPR036397">
    <property type="entry name" value="RNaseH_sf"/>
</dbReference>
<accession>A0A9N9X0U3</accession>
<organism evidence="3 4">
    <name type="scientific">Phaedon cochleariae</name>
    <name type="common">Mustard beetle</name>
    <dbReference type="NCBI Taxonomy" id="80249"/>
    <lineage>
        <taxon>Eukaryota</taxon>
        <taxon>Metazoa</taxon>
        <taxon>Ecdysozoa</taxon>
        <taxon>Arthropoda</taxon>
        <taxon>Hexapoda</taxon>
        <taxon>Insecta</taxon>
        <taxon>Pterygota</taxon>
        <taxon>Neoptera</taxon>
        <taxon>Endopterygota</taxon>
        <taxon>Coleoptera</taxon>
        <taxon>Polyphaga</taxon>
        <taxon>Cucujiformia</taxon>
        <taxon>Chrysomeloidea</taxon>
        <taxon>Chrysomelidae</taxon>
        <taxon>Chrysomelinae</taxon>
        <taxon>Chrysomelini</taxon>
        <taxon>Phaedon</taxon>
    </lineage>
</organism>
<sequence>MADRGGQEILSFNPTSCDSIAIFVDLPYYKLYRVIQCDTNELPGIFSFLMTSFLHSGFSSMVSASFCPEKQFLNAKLQTCLNCTEYRNGMVVVVLALMTSLLHSWFSSLVSASFCPEKQFLNARLQTCLNCTECRNGMVVLRPCEFHRDTLCATIEELLETTDTGNPHRHKHNQHHHHQHKAPPPLPKSDDSIVWRFGDDVSKEHVSTDSPPSGTVPLGTTAPEAAYAGPEEAFSSAETLVWDWQAARQWRRLKENFDAGLRDSREENRKSSTDAQDKLGDSRFMKRTQLHATKYSSNDGRISRSHYRVCNLGVIIQSRDSGIKLIRIRDPGISNYPPREPSEAADAGLADDFCLTTLMGVMRELTPRSKPSIQLMSVSCLGQKVLTEVLTEPGAYKNPLVKALSSSKINSKLVWSCIESLESLGANNRVTLLWVPGHQGVEGNEKSDILAKQGTESVFIGPEPYFGVTASAAKTTISGWAEGKTLTYWSELPGLTHSKAFLPKPWEKITRQILEWSRGNLRILTGLLTGHCRLRYHLGRMGLNQQTDCRFCCVEDETAEHILCSCSSLERLRFDTFGFTNLEPIDFRQISPNSTMNFVKRCGLYGEL</sequence>
<dbReference type="Gene3D" id="2.10.50.10">
    <property type="entry name" value="Tumor Necrosis Factor Receptor, subunit A, domain 2"/>
    <property type="match status" value="1"/>
</dbReference>
<reference evidence="3" key="2">
    <citation type="submission" date="2022-10" db="EMBL/GenBank/DDBJ databases">
        <authorList>
            <consortium name="ENA_rothamsted_submissions"/>
            <consortium name="culmorum"/>
            <person name="King R."/>
        </authorList>
    </citation>
    <scope>NUCLEOTIDE SEQUENCE</scope>
</reference>
<feature type="region of interest" description="Disordered" evidence="1">
    <location>
        <begin position="203"/>
        <end position="222"/>
    </location>
</feature>